<gene>
    <name evidence="2" type="ORF">RclHR1_17750001</name>
</gene>
<protein>
    <submittedName>
        <fullName evidence="2">Uncharacterized protein</fullName>
    </submittedName>
</protein>
<feature type="compositionally biased region" description="Basic residues" evidence="1">
    <location>
        <begin position="54"/>
        <end position="67"/>
    </location>
</feature>
<dbReference type="STRING" id="94130.A0A2Z6QKP3"/>
<reference evidence="2 3" key="1">
    <citation type="submission" date="2017-11" db="EMBL/GenBank/DDBJ databases">
        <title>The genome of Rhizophagus clarus HR1 reveals common genetic basis of auxotrophy among arbuscular mycorrhizal fungi.</title>
        <authorList>
            <person name="Kobayashi Y."/>
        </authorList>
    </citation>
    <scope>NUCLEOTIDE SEQUENCE [LARGE SCALE GENOMIC DNA]</scope>
    <source>
        <strain evidence="2 3">HR1</strain>
    </source>
</reference>
<dbReference type="Proteomes" id="UP000247702">
    <property type="component" value="Unassembled WGS sequence"/>
</dbReference>
<comment type="caution">
    <text evidence="2">The sequence shown here is derived from an EMBL/GenBank/DDBJ whole genome shotgun (WGS) entry which is preliminary data.</text>
</comment>
<evidence type="ECO:0000256" key="1">
    <source>
        <dbReference type="SAM" id="MobiDB-lite"/>
    </source>
</evidence>
<keyword evidence="3" id="KW-1185">Reference proteome</keyword>
<accession>A0A2Z6QKP3</accession>
<dbReference type="EMBL" id="BEXD01000863">
    <property type="protein sequence ID" value="GBB90707.1"/>
    <property type="molecule type" value="Genomic_DNA"/>
</dbReference>
<sequence>MNNLQIYNLYILENYLKDVEEQNEQNENIELEDIDNGSDKENVPFNLNNPNKQTRSKRRPKSTKRIKASYEKEKATTSINSKQYKCENYGNMSHNKQNCNNLR</sequence>
<evidence type="ECO:0000313" key="3">
    <source>
        <dbReference type="Proteomes" id="UP000247702"/>
    </source>
</evidence>
<feature type="region of interest" description="Disordered" evidence="1">
    <location>
        <begin position="24"/>
        <end position="78"/>
    </location>
</feature>
<evidence type="ECO:0000313" key="2">
    <source>
        <dbReference type="EMBL" id="GBB90707.1"/>
    </source>
</evidence>
<organism evidence="2 3">
    <name type="scientific">Rhizophagus clarus</name>
    <dbReference type="NCBI Taxonomy" id="94130"/>
    <lineage>
        <taxon>Eukaryota</taxon>
        <taxon>Fungi</taxon>
        <taxon>Fungi incertae sedis</taxon>
        <taxon>Mucoromycota</taxon>
        <taxon>Glomeromycotina</taxon>
        <taxon>Glomeromycetes</taxon>
        <taxon>Glomerales</taxon>
        <taxon>Glomeraceae</taxon>
        <taxon>Rhizophagus</taxon>
    </lineage>
</organism>
<feature type="compositionally biased region" description="Acidic residues" evidence="1">
    <location>
        <begin position="24"/>
        <end position="36"/>
    </location>
</feature>
<proteinExistence type="predicted"/>
<dbReference type="AlphaFoldDB" id="A0A2Z6QKP3"/>
<name>A0A2Z6QKP3_9GLOM</name>